<keyword evidence="8" id="KW-1185">Reference proteome</keyword>
<dbReference type="EMBL" id="JARVKM010000005">
    <property type="protein sequence ID" value="KAK9780995.1"/>
    <property type="molecule type" value="Genomic_DNA"/>
</dbReference>
<evidence type="ECO:0000313" key="8">
    <source>
        <dbReference type="Proteomes" id="UP001465668"/>
    </source>
</evidence>
<accession>A0ABR2Y4I0</accession>
<dbReference type="InterPro" id="IPR010255">
    <property type="entry name" value="Haem_peroxidase_sf"/>
</dbReference>
<gene>
    <name evidence="7" type="ORF">SCAR479_02181</name>
</gene>
<comment type="caution">
    <text evidence="7">The sequence shown here is derived from an EMBL/GenBank/DDBJ whole genome shotgun (WGS) entry which is preliminary data.</text>
</comment>
<evidence type="ECO:0000256" key="2">
    <source>
        <dbReference type="ARBA" id="ARBA00023002"/>
    </source>
</evidence>
<comment type="similarity">
    <text evidence="1">Belongs to the short-chain dehydrogenases/reductases (SDR) family.</text>
</comment>
<dbReference type="Pfam" id="PF00106">
    <property type="entry name" value="adh_short"/>
    <property type="match status" value="1"/>
</dbReference>
<sequence>MFTSRFILPVSQLFLSIGSAQYNNGIDPRDIYEEMEHVLVDNRGTNSDGFVNAVTPCSNYVGFASGGSSRGEQSSGQWVRLAFHDFITADSDAGTGGLDGSIGYEADRAENVGLFIEDTLRFMGPTITAYLSMADNIALGLVASIATCGGSNTGIPLRAGRIDAVEAGPAGVPETTTDLDTTFARFEAAGFNQTDAIAMTACGHSLGRIHQSNFPDIVDEGVVNDNNMDGGVAFDNSPAIFDASVVNEYLNGTGQQGGLLVTAPREEDRSDLRLYLSDNNATMKAISEEAAFQARCYSLFERMLNTVPEGVTLTDPIVPMTWKAVDVAMDIDTSGNVSVSGMIRTLYTDGSPPNTVTYTTSGADGISAERTSDKSSGSGSSLYGKTTYWRFNTTVASPGTTSLGFEDQSYPINDNIFILPKQSSSSRSLTIRAAALTSLKADDGMAAILYVPTSVSGLDVKQIQNVTVPLTEYGTAGEYTLYQGSTDTSRNSVIVKVIMLRIVLVIDFARPSTRAYQYYLVRSKHYATKPLVLFFCIGEMPFPYKTVLIVGCTSGIGLSLAERMIENGIYVIGVGRRKDRLDAFVAKHGSDKVAASQFDITDLGGIKDWATSVSQAHPAIDCIILNSGVQRALDFTRPDSIDISLVENELTTNYTSYIAMIAAFLPHLQAKAPNPAALVTVTSGLALVPIPRPANYCATKSALHSITWTLRAQLSHDEKSKHIKVIEIIPPAVQTELHGLQEDLVARGEDNFGMPLPEFTDGAWAGLQKGDEEVPVGETSLRNHAAEAGRREAFANVLGLMGNPKAPFSVRGR</sequence>
<protein>
    <recommendedName>
        <fullName evidence="4">Peroxidase</fullName>
        <ecNumber evidence="4">1.11.1.-</ecNumber>
    </recommendedName>
</protein>
<feature type="domain" description="Plant heme peroxidase family profile" evidence="6">
    <location>
        <begin position="79"/>
        <end position="254"/>
    </location>
</feature>
<feature type="chain" id="PRO_5044980719" description="Peroxidase" evidence="4">
    <location>
        <begin position="21"/>
        <end position="813"/>
    </location>
</feature>
<dbReference type="PANTHER" id="PTHR43669:SF11">
    <property type="entry name" value="SHORT-CHAIN DEHYDROGENASE_OXIDOREDUCTASE"/>
    <property type="match status" value="1"/>
</dbReference>
<dbReference type="SUPFAM" id="SSF51735">
    <property type="entry name" value="NAD(P)-binding Rossmann-fold domains"/>
    <property type="match status" value="1"/>
</dbReference>
<dbReference type="Proteomes" id="UP001465668">
    <property type="component" value="Unassembled WGS sequence"/>
</dbReference>
<evidence type="ECO:0000313" key="7">
    <source>
        <dbReference type="EMBL" id="KAK9780995.1"/>
    </source>
</evidence>
<dbReference type="InterPro" id="IPR002016">
    <property type="entry name" value="Haem_peroxidase"/>
</dbReference>
<dbReference type="EC" id="1.11.1.-" evidence="4"/>
<reference evidence="7 8" key="1">
    <citation type="submission" date="2024-02" db="EMBL/GenBank/DDBJ databases">
        <title>First draft genome assembly of two strains of Seiridium cardinale.</title>
        <authorList>
            <person name="Emiliani G."/>
            <person name="Scali E."/>
        </authorList>
    </citation>
    <scope>NUCLEOTIDE SEQUENCE [LARGE SCALE GENOMIC DNA]</scope>
    <source>
        <strain evidence="7 8">BM-138-000479</strain>
    </source>
</reference>
<dbReference type="InterPro" id="IPR002347">
    <property type="entry name" value="SDR_fam"/>
</dbReference>
<evidence type="ECO:0000259" key="6">
    <source>
        <dbReference type="PROSITE" id="PS50873"/>
    </source>
</evidence>
<dbReference type="Pfam" id="PF00141">
    <property type="entry name" value="peroxidase"/>
    <property type="match status" value="1"/>
</dbReference>
<name>A0ABR2Y4I0_9PEZI</name>
<dbReference type="Gene3D" id="3.40.50.720">
    <property type="entry name" value="NAD(P)-binding Rossmann-like Domain"/>
    <property type="match status" value="1"/>
</dbReference>
<organism evidence="7 8">
    <name type="scientific">Seiridium cardinale</name>
    <dbReference type="NCBI Taxonomy" id="138064"/>
    <lineage>
        <taxon>Eukaryota</taxon>
        <taxon>Fungi</taxon>
        <taxon>Dikarya</taxon>
        <taxon>Ascomycota</taxon>
        <taxon>Pezizomycotina</taxon>
        <taxon>Sordariomycetes</taxon>
        <taxon>Xylariomycetidae</taxon>
        <taxon>Amphisphaeriales</taxon>
        <taxon>Sporocadaceae</taxon>
        <taxon>Seiridium</taxon>
    </lineage>
</organism>
<proteinExistence type="inferred from homology"/>
<evidence type="ECO:0000256" key="3">
    <source>
        <dbReference type="RuleBase" id="RU004241"/>
    </source>
</evidence>
<dbReference type="SUPFAM" id="SSF48113">
    <property type="entry name" value="Heme-dependent peroxidases"/>
    <property type="match status" value="1"/>
</dbReference>
<keyword evidence="4" id="KW-0732">Signal</keyword>
<dbReference type="PRINTS" id="PR00081">
    <property type="entry name" value="GDHRDH"/>
</dbReference>
<dbReference type="Gene3D" id="1.10.520.10">
    <property type="match status" value="1"/>
</dbReference>
<keyword evidence="4 7" id="KW-0575">Peroxidase</keyword>
<dbReference type="GO" id="GO:0004601">
    <property type="term" value="F:peroxidase activity"/>
    <property type="evidence" value="ECO:0007669"/>
    <property type="project" value="UniProtKB-KW"/>
</dbReference>
<feature type="signal peptide" evidence="4">
    <location>
        <begin position="1"/>
        <end position="20"/>
    </location>
</feature>
<evidence type="ECO:0000256" key="1">
    <source>
        <dbReference type="ARBA" id="ARBA00006484"/>
    </source>
</evidence>
<feature type="region of interest" description="Disordered" evidence="5">
    <location>
        <begin position="359"/>
        <end position="380"/>
    </location>
</feature>
<dbReference type="PANTHER" id="PTHR43669">
    <property type="entry name" value="5-KETO-D-GLUCONATE 5-REDUCTASE"/>
    <property type="match status" value="1"/>
</dbReference>
<dbReference type="PROSITE" id="PS50873">
    <property type="entry name" value="PEROXIDASE_4"/>
    <property type="match status" value="1"/>
</dbReference>
<keyword evidence="2 4" id="KW-0560">Oxidoreductase</keyword>
<dbReference type="InterPro" id="IPR036291">
    <property type="entry name" value="NAD(P)-bd_dom_sf"/>
</dbReference>
<evidence type="ECO:0000256" key="5">
    <source>
        <dbReference type="SAM" id="MobiDB-lite"/>
    </source>
</evidence>
<comment type="similarity">
    <text evidence="3">Belongs to the peroxidase family.</text>
</comment>
<evidence type="ECO:0000256" key="4">
    <source>
        <dbReference type="RuleBase" id="RU363051"/>
    </source>
</evidence>